<dbReference type="Proteomes" id="UP000198870">
    <property type="component" value="Unassembled WGS sequence"/>
</dbReference>
<dbReference type="InterPro" id="IPR043128">
    <property type="entry name" value="Rev_trsase/Diguanyl_cyclase"/>
</dbReference>
<evidence type="ECO:0000259" key="1">
    <source>
        <dbReference type="Pfam" id="PF00990"/>
    </source>
</evidence>
<accession>A0A1G5JAC6</accession>
<dbReference type="InterPro" id="IPR011006">
    <property type="entry name" value="CheY-like_superfamily"/>
</dbReference>
<dbReference type="SUPFAM" id="SSF52172">
    <property type="entry name" value="CheY-like"/>
    <property type="match status" value="1"/>
</dbReference>
<dbReference type="Gene3D" id="3.30.70.270">
    <property type="match status" value="1"/>
</dbReference>
<dbReference type="OrthoDB" id="5372608at2"/>
<evidence type="ECO:0000313" key="4">
    <source>
        <dbReference type="Proteomes" id="UP000198870"/>
    </source>
</evidence>
<dbReference type="InterPro" id="IPR040572">
    <property type="entry name" value="TackOD1"/>
</dbReference>
<organism evidence="3 4">
    <name type="scientific">Desulfoluna spongiiphila</name>
    <dbReference type="NCBI Taxonomy" id="419481"/>
    <lineage>
        <taxon>Bacteria</taxon>
        <taxon>Pseudomonadati</taxon>
        <taxon>Thermodesulfobacteriota</taxon>
        <taxon>Desulfobacteria</taxon>
        <taxon>Desulfobacterales</taxon>
        <taxon>Desulfolunaceae</taxon>
        <taxon>Desulfoluna</taxon>
    </lineage>
</organism>
<reference evidence="3 4" key="1">
    <citation type="submission" date="2016-10" db="EMBL/GenBank/DDBJ databases">
        <authorList>
            <person name="de Groot N.N."/>
        </authorList>
    </citation>
    <scope>NUCLEOTIDE SEQUENCE [LARGE SCALE GENOMIC DNA]</scope>
    <source>
        <strain evidence="3 4">AA1</strain>
    </source>
</reference>
<dbReference type="AlphaFoldDB" id="A0A1G5JAC6"/>
<keyword evidence="4" id="KW-1185">Reference proteome</keyword>
<evidence type="ECO:0000313" key="3">
    <source>
        <dbReference type="EMBL" id="SCY85326.1"/>
    </source>
</evidence>
<dbReference type="InterPro" id="IPR029787">
    <property type="entry name" value="Nucleotide_cyclase"/>
</dbReference>
<dbReference type="Pfam" id="PF18551">
    <property type="entry name" value="TackOD1"/>
    <property type="match status" value="1"/>
</dbReference>
<name>A0A1G5JAC6_9BACT</name>
<gene>
    <name evidence="3" type="ORF">SAMN05216233_12715</name>
</gene>
<feature type="domain" description="GGDEF" evidence="1">
    <location>
        <begin position="330"/>
        <end position="455"/>
    </location>
</feature>
<feature type="domain" description="Thaumarchaeal output" evidence="2">
    <location>
        <begin position="138"/>
        <end position="308"/>
    </location>
</feature>
<dbReference type="RefSeq" id="WP_092215166.1">
    <property type="nucleotide sequence ID" value="NZ_FMUX01000027.1"/>
</dbReference>
<protein>
    <submittedName>
        <fullName evidence="3">Diguanylate cyclase (GGDEF) domain-containing protein</fullName>
    </submittedName>
</protein>
<dbReference type="SUPFAM" id="SSF55073">
    <property type="entry name" value="Nucleotide cyclase"/>
    <property type="match status" value="1"/>
</dbReference>
<dbReference type="InterPro" id="IPR000160">
    <property type="entry name" value="GGDEF_dom"/>
</dbReference>
<proteinExistence type="predicted"/>
<dbReference type="Pfam" id="PF00990">
    <property type="entry name" value="GGDEF"/>
    <property type="match status" value="1"/>
</dbReference>
<dbReference type="EMBL" id="FMUX01000027">
    <property type="protein sequence ID" value="SCY85326.1"/>
    <property type="molecule type" value="Genomic_DNA"/>
</dbReference>
<evidence type="ECO:0000259" key="2">
    <source>
        <dbReference type="Pfam" id="PF18551"/>
    </source>
</evidence>
<dbReference type="STRING" id="419481.SAMN05216233_12715"/>
<sequence>MKKVFNVVIVGAREEEYRNLKTSLESARFETSLAISRAEVTSMQRLSGQTDLMIYCQEEEEAAQCHVPVFVNKTIFVTSCYEKGILLEAFKKGAAYVLFRPLYRAELLPAIRNVLFFSKKYREANLSDASVLSFLKDVAESGVTVIEPVSSPFKPTGHFYPDVLKITGELENEEAHLDALADRGFFTKQLRNRVRLCEMCESYQINYREVCPACSSIDIVKGQMVHHFPCGHVDSLETFRQGADLVCPKCEETLRHIGIDYEKPTDYFKCAQCQTIVPEPVVELECLVCGLVCRPDETVEKNIYSYEMTPHAWEAVRSGVIKGVDLGALLYDHHTNLYNKQYFELELKRELIRTKRYHAPFTLILARIEKIEEIQKNHPDRVAWYVNNLFRALSQGLRELDTTCVWDAQTLGLILAETDFDGALVVVNRIHDAIQKLEYLFDICRPEVSFSVVQGDASHLTVDDLVSRAMADFADG</sequence>